<dbReference type="NCBIfam" id="TIGR00678">
    <property type="entry name" value="holB"/>
    <property type="match status" value="1"/>
</dbReference>
<dbReference type="RefSeq" id="WP_173659497.1">
    <property type="nucleotide sequence ID" value="NZ_JAOUSE010000018.1"/>
</dbReference>
<evidence type="ECO:0000313" key="10">
    <source>
        <dbReference type="Proteomes" id="UP001208656"/>
    </source>
</evidence>
<gene>
    <name evidence="9" type="primary">holB</name>
    <name evidence="9" type="ORF">OEV82_07570</name>
</gene>
<protein>
    <recommendedName>
        <fullName evidence="2">DNA polymerase III subunit delta'</fullName>
        <ecNumber evidence="1">2.7.7.7</ecNumber>
    </recommendedName>
</protein>
<dbReference type="InterPro" id="IPR027417">
    <property type="entry name" value="P-loop_NTPase"/>
</dbReference>
<evidence type="ECO:0000256" key="6">
    <source>
        <dbReference type="ARBA" id="ARBA00022932"/>
    </source>
</evidence>
<name>A0ABT2WFS5_9BACI</name>
<evidence type="ECO:0000256" key="7">
    <source>
        <dbReference type="ARBA" id="ARBA00049244"/>
    </source>
</evidence>
<proteinExistence type="predicted"/>
<dbReference type="Gene3D" id="3.40.50.300">
    <property type="entry name" value="P-loop containing nucleotide triphosphate hydrolases"/>
    <property type="match status" value="1"/>
</dbReference>
<evidence type="ECO:0000259" key="8">
    <source>
        <dbReference type="Pfam" id="PF09115"/>
    </source>
</evidence>
<dbReference type="InterPro" id="IPR050238">
    <property type="entry name" value="DNA_Rep/Repair_Clamp_Loader"/>
</dbReference>
<dbReference type="NCBIfam" id="NF005972">
    <property type="entry name" value="PRK08058.1"/>
    <property type="match status" value="1"/>
</dbReference>
<dbReference type="Pfam" id="PF13177">
    <property type="entry name" value="DNA_pol3_delta2"/>
    <property type="match status" value="1"/>
</dbReference>
<dbReference type="SUPFAM" id="SSF52540">
    <property type="entry name" value="P-loop containing nucleoside triphosphate hydrolases"/>
    <property type="match status" value="1"/>
</dbReference>
<comment type="catalytic activity">
    <reaction evidence="7">
        <text>DNA(n) + a 2'-deoxyribonucleoside 5'-triphosphate = DNA(n+1) + diphosphate</text>
        <dbReference type="Rhea" id="RHEA:22508"/>
        <dbReference type="Rhea" id="RHEA-COMP:17339"/>
        <dbReference type="Rhea" id="RHEA-COMP:17340"/>
        <dbReference type="ChEBI" id="CHEBI:33019"/>
        <dbReference type="ChEBI" id="CHEBI:61560"/>
        <dbReference type="ChEBI" id="CHEBI:173112"/>
        <dbReference type="EC" id="2.7.7.7"/>
    </reaction>
</comment>
<feature type="domain" description="DNA polymerase III delta subunit C-terminal" evidence="8">
    <location>
        <begin position="225"/>
        <end position="330"/>
    </location>
</feature>
<dbReference type="EMBL" id="JAOUSE010000018">
    <property type="protein sequence ID" value="MCU9594311.1"/>
    <property type="molecule type" value="Genomic_DNA"/>
</dbReference>
<keyword evidence="4 9" id="KW-0548">Nucleotidyltransferase</keyword>
<dbReference type="EC" id="2.7.7.7" evidence="1"/>
<organism evidence="9 10">
    <name type="scientific">Pallidibacillus thermolactis</name>
    <dbReference type="NCBI Taxonomy" id="251051"/>
    <lineage>
        <taxon>Bacteria</taxon>
        <taxon>Bacillati</taxon>
        <taxon>Bacillota</taxon>
        <taxon>Bacilli</taxon>
        <taxon>Bacillales</taxon>
        <taxon>Bacillaceae</taxon>
        <taxon>Pallidibacillus</taxon>
    </lineage>
</organism>
<sequence length="332" mass="38524">MHREWEQLEKLQPLVMKLLKQALLKKRIAHAYLFEGMKGTGKREIGLMFAKALFCEKLVDDFKPCNACIQCKRISHGNHPDIHVLEPEGTSIKKEQISSLQKEFSKKSVESGRKFYMIIDADKMTASAANSLLKFLEEPNSETTAILITEHIQKILPTIYSRCQHITFQPIPKRELVEMLVDNGVKKGRAPLLANLTNSVEDALRLQEDEWFLQARKLVLKLYEIQSRQTLMDTLLFLQTDWLPHFKSREQMDTGLDMLLYIYKDLLYIQLEQDNELIYPDLKAEWKQQALRVSSKRLSEQILAILEAKKRLQSNVNGSLLMEQLIIKLQEG</sequence>
<dbReference type="PANTHER" id="PTHR11669:SF8">
    <property type="entry name" value="DNA POLYMERASE III SUBUNIT DELTA"/>
    <property type="match status" value="1"/>
</dbReference>
<dbReference type="InterPro" id="IPR015199">
    <property type="entry name" value="DNA_pol_III_delta_C"/>
</dbReference>
<dbReference type="Pfam" id="PF09115">
    <property type="entry name" value="DNApol3-delta_C"/>
    <property type="match status" value="1"/>
</dbReference>
<keyword evidence="3 9" id="KW-0808">Transferase</keyword>
<evidence type="ECO:0000256" key="3">
    <source>
        <dbReference type="ARBA" id="ARBA00022679"/>
    </source>
</evidence>
<dbReference type="GO" id="GO:0003887">
    <property type="term" value="F:DNA-directed DNA polymerase activity"/>
    <property type="evidence" value="ECO:0007669"/>
    <property type="project" value="UniProtKB-EC"/>
</dbReference>
<keyword evidence="5" id="KW-0235">DNA replication</keyword>
<reference evidence="9 10" key="1">
    <citation type="submission" date="2022-10" db="EMBL/GenBank/DDBJ databases">
        <title>Description of Fervidibacillus gen. nov. in the family Fervidibacillaceae fam. nov. with two species, Fervidibacillus albus sp. nov., and Fervidibacillus halotolerans sp. nov., isolated from tidal flat sediments.</title>
        <authorList>
            <person name="Kwon K.K."/>
            <person name="Yang S.-H."/>
        </authorList>
    </citation>
    <scope>NUCLEOTIDE SEQUENCE [LARGE SCALE GENOMIC DNA]</scope>
    <source>
        <strain evidence="9 10">DSM 23332</strain>
    </source>
</reference>
<evidence type="ECO:0000256" key="4">
    <source>
        <dbReference type="ARBA" id="ARBA00022695"/>
    </source>
</evidence>
<dbReference type="PANTHER" id="PTHR11669">
    <property type="entry name" value="REPLICATION FACTOR C / DNA POLYMERASE III GAMMA-TAU SUBUNIT"/>
    <property type="match status" value="1"/>
</dbReference>
<comment type="caution">
    <text evidence="9">The sequence shown here is derived from an EMBL/GenBank/DDBJ whole genome shotgun (WGS) entry which is preliminary data.</text>
</comment>
<accession>A0ABT2WFS5</accession>
<keyword evidence="10" id="KW-1185">Reference proteome</keyword>
<evidence type="ECO:0000313" key="9">
    <source>
        <dbReference type="EMBL" id="MCU9594311.1"/>
    </source>
</evidence>
<evidence type="ECO:0000256" key="1">
    <source>
        <dbReference type="ARBA" id="ARBA00012417"/>
    </source>
</evidence>
<dbReference type="InterPro" id="IPR004622">
    <property type="entry name" value="DNA_pol_HolB"/>
</dbReference>
<evidence type="ECO:0000256" key="2">
    <source>
        <dbReference type="ARBA" id="ARBA00014363"/>
    </source>
</evidence>
<dbReference type="Proteomes" id="UP001208656">
    <property type="component" value="Unassembled WGS sequence"/>
</dbReference>
<evidence type="ECO:0000256" key="5">
    <source>
        <dbReference type="ARBA" id="ARBA00022705"/>
    </source>
</evidence>
<keyword evidence="6" id="KW-0239">DNA-directed DNA polymerase</keyword>